<dbReference type="Proteomes" id="UP001465976">
    <property type="component" value="Unassembled WGS sequence"/>
</dbReference>
<keyword evidence="1" id="KW-0175">Coiled coil</keyword>
<feature type="coiled-coil region" evidence="1">
    <location>
        <begin position="104"/>
        <end position="145"/>
    </location>
</feature>
<feature type="compositionally biased region" description="Low complexity" evidence="2">
    <location>
        <begin position="160"/>
        <end position="176"/>
    </location>
</feature>
<gene>
    <name evidence="3" type="ORF">V5O48_014237</name>
</gene>
<evidence type="ECO:0000313" key="3">
    <source>
        <dbReference type="EMBL" id="KAL0567756.1"/>
    </source>
</evidence>
<reference evidence="3 4" key="1">
    <citation type="submission" date="2024-02" db="EMBL/GenBank/DDBJ databases">
        <title>A draft genome for the cacao thread blight pathogen Marasmius crinis-equi.</title>
        <authorList>
            <person name="Cohen S.P."/>
            <person name="Baruah I.K."/>
            <person name="Amoako-Attah I."/>
            <person name="Bukari Y."/>
            <person name="Meinhardt L.W."/>
            <person name="Bailey B.A."/>
        </authorList>
    </citation>
    <scope>NUCLEOTIDE SEQUENCE [LARGE SCALE GENOMIC DNA]</scope>
    <source>
        <strain evidence="3 4">GH-76</strain>
    </source>
</reference>
<feature type="region of interest" description="Disordered" evidence="2">
    <location>
        <begin position="147"/>
        <end position="176"/>
    </location>
</feature>
<keyword evidence="4" id="KW-1185">Reference proteome</keyword>
<proteinExistence type="predicted"/>
<protein>
    <submittedName>
        <fullName evidence="3">Uncharacterized protein</fullName>
    </submittedName>
</protein>
<feature type="region of interest" description="Disordered" evidence="2">
    <location>
        <begin position="615"/>
        <end position="643"/>
    </location>
</feature>
<feature type="region of interest" description="Disordered" evidence="2">
    <location>
        <begin position="460"/>
        <end position="484"/>
    </location>
</feature>
<name>A0ABR3EXU8_9AGAR</name>
<evidence type="ECO:0000256" key="2">
    <source>
        <dbReference type="SAM" id="MobiDB-lite"/>
    </source>
</evidence>
<feature type="compositionally biased region" description="Polar residues" evidence="2">
    <location>
        <begin position="615"/>
        <end position="637"/>
    </location>
</feature>
<feature type="region of interest" description="Disordered" evidence="2">
    <location>
        <begin position="352"/>
        <end position="419"/>
    </location>
</feature>
<evidence type="ECO:0000313" key="4">
    <source>
        <dbReference type="Proteomes" id="UP001465976"/>
    </source>
</evidence>
<comment type="caution">
    <text evidence="3">The sequence shown here is derived from an EMBL/GenBank/DDBJ whole genome shotgun (WGS) entry which is preliminary data.</text>
</comment>
<accession>A0ABR3EXU8</accession>
<feature type="compositionally biased region" description="Low complexity" evidence="2">
    <location>
        <begin position="352"/>
        <end position="372"/>
    </location>
</feature>
<feature type="region of interest" description="Disordered" evidence="2">
    <location>
        <begin position="702"/>
        <end position="729"/>
    </location>
</feature>
<dbReference type="EMBL" id="JBAHYK010001505">
    <property type="protein sequence ID" value="KAL0567756.1"/>
    <property type="molecule type" value="Genomic_DNA"/>
</dbReference>
<organism evidence="3 4">
    <name type="scientific">Marasmius crinis-equi</name>
    <dbReference type="NCBI Taxonomy" id="585013"/>
    <lineage>
        <taxon>Eukaryota</taxon>
        <taxon>Fungi</taxon>
        <taxon>Dikarya</taxon>
        <taxon>Basidiomycota</taxon>
        <taxon>Agaricomycotina</taxon>
        <taxon>Agaricomycetes</taxon>
        <taxon>Agaricomycetidae</taxon>
        <taxon>Agaricales</taxon>
        <taxon>Marasmiineae</taxon>
        <taxon>Marasmiaceae</taxon>
        <taxon>Marasmius</taxon>
    </lineage>
</organism>
<sequence>MDNRNIDPTLLQMDKENGSWTRPMNVTQQQAIPMYAAHTGSLGTNNGNAANHSGNTALIQSNSNQIFQHGMVMGHHQLYAQPEQSPMPFPPPLDLNMLRNHPMYQQLEQDNRILREKCDGMKDRVMELQTEINRMQTQMLLLQQTVSTQAVKSSTPPPSANTSSSLPAPPAASAVSTAGLDPHQAFLAATMVQQVVLNKDDYLGRVRFWDKPSTTKKTKTVKVASTSDIDEEGPSDNETTVNAYKSNSQGVYNFLEKDDGTLWDVSDKEALLKEARSYWNQYINMHDMTDNFSSIKAIQLQHFRNYMESRFPALRLCSRSWKADMIWLRNYHSWKNTAVGRVERVNVASNVTSTTTSAASSTTTSGSGPSSSDNCQKGKKQGKRAVVYLSTSESDVSSNEKMVTKPPPKKPKTSTHEAKVEQTVNATLKHKKKPLSSSSASSVLLGFRVNVADLEKEISGGPSKLTSVSAAKTRQPPPTTSTRIIAPPSQLTNSDMDILKRFRRRVETLPATIPLAPKTHPLAIFNKPGTQLTGDITSDDDIWEAWDPRLNALIPEDIKMLEPLVARGKNGLIALVSLFEHLVHDRHVLPGMLSGKAKRIMAAIDRKCPAVTTSVTPGATAASTGPGSKATASSSKNGKPPKTRALARWALPTGPVPEAFAAQDFREQNKYATKKEWQEWWEEVQQDRKGDRYKKYANMAKEARKGANSGNGPGEDLVEEAEADGSAQG</sequence>
<evidence type="ECO:0000256" key="1">
    <source>
        <dbReference type="SAM" id="Coils"/>
    </source>
</evidence>
<feature type="compositionally biased region" description="Polar residues" evidence="2">
    <location>
        <begin position="389"/>
        <end position="401"/>
    </location>
</feature>